<reference evidence="2" key="1">
    <citation type="journal article" date="2020" name="bioRxiv">
        <title>A rank-normalized archaeal taxonomy based on genome phylogeny resolves widespread incomplete and uneven classifications.</title>
        <authorList>
            <person name="Rinke C."/>
            <person name="Chuvochina M."/>
            <person name="Mussig A.J."/>
            <person name="Chaumeil P.-A."/>
            <person name="Waite D.W."/>
            <person name="Whitman W.B."/>
            <person name="Parks D.H."/>
            <person name="Hugenholtz P."/>
        </authorList>
    </citation>
    <scope>NUCLEOTIDE SEQUENCE</scope>
    <source>
        <strain evidence="2">UBA8839</strain>
    </source>
</reference>
<evidence type="ECO:0008006" key="4">
    <source>
        <dbReference type="Google" id="ProtNLM"/>
    </source>
</evidence>
<accession>A0A832SXY0</accession>
<comment type="caution">
    <text evidence="2">The sequence shown here is derived from an EMBL/GenBank/DDBJ whole genome shotgun (WGS) entry which is preliminary data.</text>
</comment>
<dbReference type="RefSeq" id="WP_011007649.1">
    <property type="nucleotide sequence ID" value="NZ_DUJP01000038.1"/>
</dbReference>
<dbReference type="AlphaFoldDB" id="A0A832SXY0"/>
<evidence type="ECO:0000313" key="3">
    <source>
        <dbReference type="Proteomes" id="UP000651120"/>
    </source>
</evidence>
<dbReference type="EMBL" id="DUJP01000038">
    <property type="protein sequence ID" value="HII48061.1"/>
    <property type="molecule type" value="Genomic_DNA"/>
</dbReference>
<feature type="region of interest" description="Disordered" evidence="1">
    <location>
        <begin position="157"/>
        <end position="194"/>
    </location>
</feature>
<evidence type="ECO:0000256" key="1">
    <source>
        <dbReference type="SAM" id="MobiDB-lite"/>
    </source>
</evidence>
<name>A0A832SXY0_9CREN</name>
<protein>
    <recommendedName>
        <fullName evidence="4">P. aerophilum family 68 protein</fullName>
    </recommendedName>
</protein>
<organism evidence="2 3">
    <name type="scientific">Pyrobaculum aerophilum</name>
    <dbReference type="NCBI Taxonomy" id="13773"/>
    <lineage>
        <taxon>Archaea</taxon>
        <taxon>Thermoproteota</taxon>
        <taxon>Thermoprotei</taxon>
        <taxon>Thermoproteales</taxon>
        <taxon>Thermoproteaceae</taxon>
        <taxon>Pyrobaculum</taxon>
    </lineage>
</organism>
<proteinExistence type="predicted"/>
<gene>
    <name evidence="2" type="ORF">HA333_11670</name>
</gene>
<sequence>MLPKLPLIALGAVLLVIYAWAYGIEDVVFLKVDLEEDVFPYVVIGREIEPVPIVEIYVNQTAYFAEEGVNITVPVPVGRYVAVPRKAFNNFARGHPRAFDLEVEGLGKVRLILPRNATELGESQIINTPRGKAIKTAGRLELWVFAEERNGKLYIGNKPLDIREPKNQPPRRQPLKEPEKAPARANGEAGTTDYASNSTTVNAYGSYLFAPLVHANVVDSKIYTASTAARFWIANGFDGKKYTFYGKDDWKSHYAYLGYGVQRVYVHVAWRRGDPEPGPYAWLNVRYYTQPGQLPNSVWLYQSPLEYRFENVYRKIYVFDVSQYSNYYIEVYTDILSTGRPLNISITVVYRRPADPLSAYGLLRANWRWDLVQPGGWLGVVLDYSKPIKSVVFVARIAPGASADAWLWISNFKVKTCTNTNTQSVTVILGSRVVTTLTSSRYVGTFDGCREFVFDNGPFGTYAWVRLEDAAKWWYAANATTYLPLYLVFDPPVTRGRTPAELKNLRVSLWGYRWPEIWRENSRTWISGRAVFPDVPVSRGSHVRDIFMYTVWLSSTRYNETVDPITLRSRLAYADIRLTSQMFVGYEYTTPNGRLTYSYLKWGNNVELRKVCVAVVGSANVNYVGSPITMDIYIQDPYKYDINWLVSATNAAVYIVGTILTFISLFYTNPLIVAGSLAVWGIDSLLKTVQTPQEYTCSPSSYYVSSGYNAGTYGKIDFAHIYIGGVGTPQTRGVALTERIMYHEATYSTYVDINLAGYYYYLTFLRVHHDDAYRIFNGPEEPYAMAWSGFFVEFK</sequence>
<dbReference type="Proteomes" id="UP000651120">
    <property type="component" value="Unassembled WGS sequence"/>
</dbReference>
<dbReference type="GeneID" id="1465412"/>
<evidence type="ECO:0000313" key="2">
    <source>
        <dbReference type="EMBL" id="HII48061.1"/>
    </source>
</evidence>